<dbReference type="Proteomes" id="UP001320420">
    <property type="component" value="Unassembled WGS sequence"/>
</dbReference>
<evidence type="ECO:0000313" key="2">
    <source>
        <dbReference type="EMBL" id="KAK7754031.1"/>
    </source>
</evidence>
<dbReference type="SUPFAM" id="SSF89095">
    <property type="entry name" value="GatB/YqeY motif"/>
    <property type="match status" value="1"/>
</dbReference>
<evidence type="ECO:0000256" key="1">
    <source>
        <dbReference type="RuleBase" id="RU365099"/>
    </source>
</evidence>
<dbReference type="Gene3D" id="1.10.1510.10">
    <property type="entry name" value="Uncharacterised protein YqeY/AIM41 PF09424, N-terminal domain"/>
    <property type="match status" value="1"/>
</dbReference>
<dbReference type="PANTHER" id="PTHR28055:SF1">
    <property type="entry name" value="ALTERED INHERITANCE OF MITOCHONDRIA PROTEIN 41, MITOCHONDRIAL"/>
    <property type="match status" value="1"/>
</dbReference>
<comment type="similarity">
    <text evidence="1">Belongs to the AIM41 family.</text>
</comment>
<dbReference type="PANTHER" id="PTHR28055">
    <property type="entry name" value="ALTERED INHERITANCE OF MITOCHONDRIA PROTEIN 41, MITOCHONDRIAL"/>
    <property type="match status" value="1"/>
</dbReference>
<sequence length="214" mass="22340">MASLRSSQQALRCLTQRGARTTTTTSAAICAPITTILPRRAPRTALSHHPSQRFYSDDAAPPAPPLLQKLKADLKAAMRAKDAPRLSVIRTALGAATSASKTGSGLATDAQVVAVLRRARAASAEAAAEFAAADRRDLVEGEEARIAVFDEYVAGSGVETLSEAQLRDVVAAVVQAGETKMGEVMKKLLAPGGPLEGKSVERAELAKVVKDVLG</sequence>
<accession>A0AAN9UU66</accession>
<dbReference type="GO" id="GO:0016884">
    <property type="term" value="F:carbon-nitrogen ligase activity, with glutamine as amido-N-donor"/>
    <property type="evidence" value="ECO:0007669"/>
    <property type="project" value="UniProtKB-UniRule"/>
</dbReference>
<dbReference type="Pfam" id="PF09424">
    <property type="entry name" value="YqeY"/>
    <property type="match status" value="1"/>
</dbReference>
<comment type="caution">
    <text evidence="2">The sequence shown here is derived from an EMBL/GenBank/DDBJ whole genome shotgun (WGS) entry which is preliminary data.</text>
</comment>
<reference evidence="2 3" key="1">
    <citation type="submission" date="2024-02" db="EMBL/GenBank/DDBJ databases">
        <title>De novo assembly and annotation of 12 fungi associated with fruit tree decline syndrome in Ontario, Canada.</title>
        <authorList>
            <person name="Sulman M."/>
            <person name="Ellouze W."/>
            <person name="Ilyukhin E."/>
        </authorList>
    </citation>
    <scope>NUCLEOTIDE SEQUENCE [LARGE SCALE GENOMIC DNA]</scope>
    <source>
        <strain evidence="2 3">M11/M66-122</strain>
    </source>
</reference>
<dbReference type="InterPro" id="IPR019004">
    <property type="entry name" value="YqeY/Aim41"/>
</dbReference>
<evidence type="ECO:0000313" key="3">
    <source>
        <dbReference type="Proteomes" id="UP001320420"/>
    </source>
</evidence>
<dbReference type="GO" id="GO:0005739">
    <property type="term" value="C:mitochondrion"/>
    <property type="evidence" value="ECO:0007669"/>
    <property type="project" value="UniProtKB-SubCell"/>
</dbReference>
<comment type="subcellular location">
    <subcellularLocation>
        <location evidence="1">Mitochondrion</location>
    </subcellularLocation>
</comment>
<dbReference type="InterPro" id="IPR003789">
    <property type="entry name" value="Asn/Gln_tRNA_amidoTrase-B-like"/>
</dbReference>
<proteinExistence type="inferred from homology"/>
<name>A0AAN9UU66_9PEZI</name>
<protein>
    <recommendedName>
        <fullName evidence="1">Altered inheritance of mitochondria protein 41</fullName>
    </recommendedName>
</protein>
<keyword evidence="1" id="KW-0496">Mitochondrion</keyword>
<dbReference type="AlphaFoldDB" id="A0AAN9UU66"/>
<organism evidence="2 3">
    <name type="scientific">Diatrype stigma</name>
    <dbReference type="NCBI Taxonomy" id="117547"/>
    <lineage>
        <taxon>Eukaryota</taxon>
        <taxon>Fungi</taxon>
        <taxon>Dikarya</taxon>
        <taxon>Ascomycota</taxon>
        <taxon>Pezizomycotina</taxon>
        <taxon>Sordariomycetes</taxon>
        <taxon>Xylariomycetidae</taxon>
        <taxon>Xylariales</taxon>
        <taxon>Diatrypaceae</taxon>
        <taxon>Diatrype</taxon>
    </lineage>
</organism>
<keyword evidence="3" id="KW-1185">Reference proteome</keyword>
<dbReference type="EMBL" id="JAKJXP020000023">
    <property type="protein sequence ID" value="KAK7754031.1"/>
    <property type="molecule type" value="Genomic_DNA"/>
</dbReference>
<gene>
    <name evidence="1" type="primary">AIM41</name>
    <name evidence="2" type="ORF">SLS62_003876</name>
</gene>
<dbReference type="InterPro" id="IPR042184">
    <property type="entry name" value="YqeY/Aim41_N"/>
</dbReference>